<evidence type="ECO:0000313" key="1">
    <source>
        <dbReference type="EMBL" id="CAM74355.1"/>
    </source>
</evidence>
<name>A4TUP8_9PROT</name>
<reference evidence="1" key="1">
    <citation type="journal article" date="2007" name="J. Bacteriol.">
        <title>Comparative genome analysis of four magnetotactic bacteria reveals a complex set of group-specific genes implicated in magnetosome biomineralization and function.</title>
        <authorList>
            <person name="Richter M."/>
            <person name="Kube M."/>
            <person name="Bazylinski D.A."/>
            <person name="Lombardot T."/>
            <person name="Gloeckner F.O."/>
            <person name="Reinhardt R."/>
            <person name="Schueler D."/>
        </authorList>
    </citation>
    <scope>NUCLEOTIDE SEQUENCE</scope>
    <source>
        <strain evidence="1">MSR-1</strain>
    </source>
</reference>
<gene>
    <name evidence="1" type="ORF">MGR_0196</name>
</gene>
<proteinExistence type="predicted"/>
<protein>
    <submittedName>
        <fullName evidence="1">Uncharacterized protein</fullName>
    </submittedName>
</protein>
<dbReference type="EMBL" id="CU459003">
    <property type="protein sequence ID" value="CAM74355.1"/>
    <property type="molecule type" value="Genomic_DNA"/>
</dbReference>
<dbReference type="AlphaFoldDB" id="A4TUP8"/>
<accession>A4TUP8</accession>
<organism evidence="1">
    <name type="scientific">Magnetospirillum gryphiswaldense</name>
    <dbReference type="NCBI Taxonomy" id="55518"/>
    <lineage>
        <taxon>Bacteria</taxon>
        <taxon>Pseudomonadati</taxon>
        <taxon>Pseudomonadota</taxon>
        <taxon>Alphaproteobacteria</taxon>
        <taxon>Rhodospirillales</taxon>
        <taxon>Rhodospirillaceae</taxon>
        <taxon>Magnetospirillum</taxon>
    </lineage>
</organism>
<sequence length="101" mass="11210">MEQEIPMSFKVLDQGMGPVRIPHGRAFRQLDFPIARIPADSPKLVSTPGISGGLIKLAGPTRCRHRNWAEARICHLLVLPRALAPHEFQKPSINPDSLRGK</sequence>